<feature type="compositionally biased region" description="Basic and acidic residues" evidence="1">
    <location>
        <begin position="197"/>
        <end position="210"/>
    </location>
</feature>
<keyword evidence="5" id="KW-1185">Reference proteome</keyword>
<evidence type="ECO:0000313" key="2">
    <source>
        <dbReference type="EMBL" id="CRF41044.1"/>
    </source>
</evidence>
<dbReference type="EMBL" id="CDML01000025">
    <property type="protein sequence ID" value="CRF41044.1"/>
    <property type="molecule type" value="Genomic_DNA"/>
</dbReference>
<dbReference type="STRING" id="1578720.HAL011_08200"/>
<dbReference type="EMBL" id="CDMH01000022">
    <property type="protein sequence ID" value="CRF42332.1"/>
    <property type="molecule type" value="Genomic_DNA"/>
</dbReference>
<dbReference type="Proteomes" id="UP000041394">
    <property type="component" value="Unassembled WGS sequence"/>
</dbReference>
<evidence type="ECO:0000313" key="7">
    <source>
        <dbReference type="Proteomes" id="UP000045175"/>
    </source>
</evidence>
<evidence type="ECO:0000313" key="5">
    <source>
        <dbReference type="Proteomes" id="UP000038622"/>
    </source>
</evidence>
<evidence type="ECO:0000256" key="1">
    <source>
        <dbReference type="SAM" id="MobiDB-lite"/>
    </source>
</evidence>
<name>A0A0K2X763_9HELI</name>
<feature type="compositionally biased region" description="Basic and acidic residues" evidence="1">
    <location>
        <begin position="347"/>
        <end position="357"/>
    </location>
</feature>
<dbReference type="Proteomes" id="UP000045175">
    <property type="component" value="Unassembled WGS sequence"/>
</dbReference>
<organism evidence="3 7">
    <name type="scientific">Helicobacter ailurogastricus</name>
    <dbReference type="NCBI Taxonomy" id="1578720"/>
    <lineage>
        <taxon>Bacteria</taxon>
        <taxon>Pseudomonadati</taxon>
        <taxon>Campylobacterota</taxon>
        <taxon>Epsilonproteobacteria</taxon>
        <taxon>Campylobacterales</taxon>
        <taxon>Helicobacteraceae</taxon>
        <taxon>Helicobacter</taxon>
    </lineage>
</organism>
<dbReference type="Proteomes" id="UP000038622">
    <property type="component" value="Unassembled WGS sequence"/>
</dbReference>
<reference evidence="5" key="3">
    <citation type="submission" date="2014-12" db="EMBL/GenBank/DDBJ databases">
        <authorList>
            <person name="Smet A."/>
        </authorList>
    </citation>
    <scope>NUCLEOTIDE SEQUENCE [LARGE SCALE GENOMIC DNA]</scope>
</reference>
<feature type="compositionally biased region" description="Polar residues" evidence="1">
    <location>
        <begin position="215"/>
        <end position="224"/>
    </location>
</feature>
<feature type="compositionally biased region" description="Basic and acidic residues" evidence="1">
    <location>
        <begin position="276"/>
        <end position="285"/>
    </location>
</feature>
<reference evidence="6 7" key="2">
    <citation type="submission" date="2014-12" db="EMBL/GenBank/DDBJ databases">
        <authorList>
            <person name="Jaenicke S."/>
        </authorList>
    </citation>
    <scope>NUCLEOTIDE SEQUENCE [LARGE SCALE GENOMIC DNA]</scope>
</reference>
<dbReference type="EMBL" id="CDMN01000058">
    <property type="protein sequence ID" value="CRF44770.1"/>
    <property type="molecule type" value="Genomic_DNA"/>
</dbReference>
<evidence type="ECO:0000313" key="4">
    <source>
        <dbReference type="EMBL" id="CRF44770.1"/>
    </source>
</evidence>
<protein>
    <recommendedName>
        <fullName evidence="8">Poly E-rich protein</fullName>
    </recommendedName>
</protein>
<feature type="compositionally biased region" description="Basic and acidic residues" evidence="1">
    <location>
        <begin position="236"/>
        <end position="250"/>
    </location>
</feature>
<feature type="region of interest" description="Disordered" evidence="1">
    <location>
        <begin position="540"/>
        <end position="566"/>
    </location>
</feature>
<feature type="compositionally biased region" description="Polar residues" evidence="1">
    <location>
        <begin position="330"/>
        <end position="346"/>
    </location>
</feature>
<reference evidence="3" key="1">
    <citation type="submission" date="2014-12" db="EMBL/GenBank/DDBJ databases">
        <title>Whole genome sequences of four Staphylococcus schleiferi canine isolates.</title>
        <authorList>
            <person name="Misic A.M."/>
            <person name="Cain C."/>
            <person name="Morris D.O."/>
            <person name="Rankin S."/>
            <person name="Beiting D."/>
        </authorList>
    </citation>
    <scope>NUCLEOTIDE SEQUENCE</scope>
    <source>
        <strain evidence="2">ASB11</strain>
        <strain evidence="3">ASB13</strain>
        <strain evidence="4">ASB9</strain>
    </source>
</reference>
<evidence type="ECO:0000313" key="6">
    <source>
        <dbReference type="Proteomes" id="UP000041394"/>
    </source>
</evidence>
<evidence type="ECO:0008006" key="8">
    <source>
        <dbReference type="Google" id="ProtNLM"/>
    </source>
</evidence>
<dbReference type="RefSeq" id="WP_053940978.1">
    <property type="nucleotide sequence ID" value="NZ_CDMH01000022.1"/>
</dbReference>
<feature type="compositionally biased region" description="Polar residues" evidence="1">
    <location>
        <begin position="287"/>
        <end position="302"/>
    </location>
</feature>
<dbReference type="OrthoDB" id="5324656at2"/>
<gene>
    <name evidence="2" type="ORF">HAL011_08200</name>
    <name evidence="3" type="ORF">HAL013_05010</name>
    <name evidence="4" type="ORF">HAL09_13820</name>
</gene>
<sequence>MQILLVNQNKIVGKLFENIAKKLDLDLVAAEHVEEILPTLEENPNCFFFADDTAVDSEEYARLKPHLETVKFSGLLLRKGIEEFGEFTHYIKKPFLPTDVLHILQRSMEPMEPKGAKVEPFALEQAPHTETDIFKDIDSSLSQLENLLDVDTPKSTPPQDESQEGLEIKKEENPAGLAKELESQGLESGNEPTGSEEETKTDSTESKTEMEQAPQEGTQEESQTPLPLNLDDLLPIDEHERETHAGLEHEEMLEDLVQESSPKAQDLMDSMQNMEDFMHSIEHDPMQSAQESTEATQESNPTEPEELAAEVKPPQSEEQALEEETKQESQAKPQVQEAESTSSLETQAHEAEPKPEPEAQIAETEQEAPTKQELEDTAEFNPQEEIKGAEAELEGLDLTDTPSPEEPEATAQTQPEPEIAEPETLEPTPESAKPTNPEGITEPEPKDEGTEEATELEPEPKLEETQDAKEQALETVTEAAQEEPKAPKSETAPEQDLVETAPTAEGTQENLMDLEKDPQEYEHIEDIPQPVMSSVVDGSYEAERAPQVAKPAQPEPTPTPCQEQVPAEEPKMAIAPVQLDLNLQDLLKDLPIDPKLLEGKTLQVQVHLVDKK</sequence>
<feature type="region of interest" description="Disordered" evidence="1">
    <location>
        <begin position="149"/>
        <end position="517"/>
    </location>
</feature>
<proteinExistence type="predicted"/>
<accession>A0A0K2X763</accession>
<evidence type="ECO:0000313" key="3">
    <source>
        <dbReference type="EMBL" id="CRF42332.1"/>
    </source>
</evidence>
<dbReference type="AlphaFoldDB" id="A0A0K2X763"/>
<feature type="compositionally biased region" description="Basic and acidic residues" evidence="1">
    <location>
        <begin position="458"/>
        <end position="472"/>
    </location>
</feature>
<feature type="compositionally biased region" description="Acidic residues" evidence="1">
    <location>
        <begin position="391"/>
        <end position="408"/>
    </location>
</feature>